<sequence length="74" mass="8556">MSNNLEIVMDIDTLEIFEVFDLNDTSEIEGLTSKNITRGTNTFNSEIGFNQVLLFRSFLMSRPDYCNQLFYDSS</sequence>
<comment type="caution">
    <text evidence="1">The sequence shown here is derived from an EMBL/GenBank/DDBJ whole genome shotgun (WGS) entry which is preliminary data.</text>
</comment>
<name>A0A922NVS2_9STRE</name>
<protein>
    <submittedName>
        <fullName evidence="1">Uncharacterized protein</fullName>
    </submittedName>
</protein>
<gene>
    <name evidence="1" type="ORF">CECT5772_02453</name>
</gene>
<organism evidence="1 2">
    <name type="scientific">Streptococcus equi subsp. ruminatorum CECT 5772</name>
    <dbReference type="NCBI Taxonomy" id="1051981"/>
    <lineage>
        <taxon>Bacteria</taxon>
        <taxon>Bacillati</taxon>
        <taxon>Bacillota</taxon>
        <taxon>Bacilli</taxon>
        <taxon>Lactobacillales</taxon>
        <taxon>Streptococcaceae</taxon>
        <taxon>Streptococcus</taxon>
    </lineage>
</organism>
<dbReference type="AlphaFoldDB" id="A0A922NVS2"/>
<evidence type="ECO:0000313" key="2">
    <source>
        <dbReference type="Proteomes" id="UP000028704"/>
    </source>
</evidence>
<dbReference type="RefSeq" id="WP_037579128.1">
    <property type="nucleotide sequence ID" value="NZ_AWEX01000016.1"/>
</dbReference>
<reference evidence="1 2" key="1">
    <citation type="journal article" date="2014" name="Int. J. Syst. Evol. Microbiol.">
        <title>Phylogenomics and the dynamic genome evolution of the genus Streptococcus.</title>
        <authorList>
            <consortium name="The Broad Institute Genome Sequencing Platform"/>
            <person name="Richards V.P."/>
            <person name="Palmer S.R."/>
            <person name="Pavinski Bitar P.D."/>
            <person name="Qin X."/>
            <person name="Weinstock G.M."/>
            <person name="Highlander S.K."/>
            <person name="Town C.D."/>
            <person name="Burne R.A."/>
            <person name="Stanhope M.J."/>
        </authorList>
    </citation>
    <scope>NUCLEOTIDE SEQUENCE [LARGE SCALE GENOMIC DNA]</scope>
    <source>
        <strain evidence="1 2">CECT 5772</strain>
    </source>
</reference>
<accession>A0A922NVS2</accession>
<proteinExistence type="predicted"/>
<dbReference type="Proteomes" id="UP000028704">
    <property type="component" value="Unassembled WGS sequence"/>
</dbReference>
<evidence type="ECO:0000313" key="1">
    <source>
        <dbReference type="EMBL" id="KED04973.1"/>
    </source>
</evidence>
<dbReference type="EMBL" id="AWEX01000016">
    <property type="protein sequence ID" value="KED04973.1"/>
    <property type="molecule type" value="Genomic_DNA"/>
</dbReference>